<dbReference type="Pfam" id="PF15112">
    <property type="entry name" value="DUF4559"/>
    <property type="match status" value="1"/>
</dbReference>
<dbReference type="EMBL" id="JAIWYP010000012">
    <property type="protein sequence ID" value="KAH3724935.1"/>
    <property type="molecule type" value="Genomic_DNA"/>
</dbReference>
<dbReference type="PANTHER" id="PTHR46312">
    <property type="entry name" value="NACHT DOMAIN-CONTAINING PROTEIN"/>
    <property type="match status" value="1"/>
</dbReference>
<dbReference type="InterPro" id="IPR027897">
    <property type="entry name" value="DUF4559"/>
</dbReference>
<dbReference type="AlphaFoldDB" id="A0A9D4CGR7"/>
<evidence type="ECO:0000256" key="2">
    <source>
        <dbReference type="SAM" id="MobiDB-lite"/>
    </source>
</evidence>
<keyword evidence="4" id="KW-1185">Reference proteome</keyword>
<protein>
    <recommendedName>
        <fullName evidence="5">NACHT domain-containing protein</fullName>
    </recommendedName>
</protein>
<dbReference type="Proteomes" id="UP000828390">
    <property type="component" value="Unassembled WGS sequence"/>
</dbReference>
<reference evidence="3" key="2">
    <citation type="submission" date="2020-11" db="EMBL/GenBank/DDBJ databases">
        <authorList>
            <person name="McCartney M.A."/>
            <person name="Auch B."/>
            <person name="Kono T."/>
            <person name="Mallez S."/>
            <person name="Becker A."/>
            <person name="Gohl D.M."/>
            <person name="Silverstein K.A.T."/>
            <person name="Koren S."/>
            <person name="Bechman K.B."/>
            <person name="Herman A."/>
            <person name="Abrahante J.E."/>
            <person name="Garbe J."/>
        </authorList>
    </citation>
    <scope>NUCLEOTIDE SEQUENCE</scope>
    <source>
        <strain evidence="3">Duluth1</strain>
        <tissue evidence="3">Whole animal</tissue>
    </source>
</reference>
<accession>A0A9D4CGR7</accession>
<reference evidence="3" key="1">
    <citation type="journal article" date="2019" name="bioRxiv">
        <title>The Genome of the Zebra Mussel, Dreissena polymorpha: A Resource for Invasive Species Research.</title>
        <authorList>
            <person name="McCartney M.A."/>
            <person name="Auch B."/>
            <person name="Kono T."/>
            <person name="Mallez S."/>
            <person name="Zhang Y."/>
            <person name="Obille A."/>
            <person name="Becker A."/>
            <person name="Abrahante J.E."/>
            <person name="Garbe J."/>
            <person name="Badalamenti J.P."/>
            <person name="Herman A."/>
            <person name="Mangelson H."/>
            <person name="Liachko I."/>
            <person name="Sullivan S."/>
            <person name="Sone E.D."/>
            <person name="Koren S."/>
            <person name="Silverstein K.A.T."/>
            <person name="Beckman K.B."/>
            <person name="Gohl D.M."/>
        </authorList>
    </citation>
    <scope>NUCLEOTIDE SEQUENCE</scope>
    <source>
        <strain evidence="3">Duluth1</strain>
        <tissue evidence="3">Whole animal</tissue>
    </source>
</reference>
<evidence type="ECO:0000313" key="3">
    <source>
        <dbReference type="EMBL" id="KAH3724935.1"/>
    </source>
</evidence>
<evidence type="ECO:0000313" key="4">
    <source>
        <dbReference type="Proteomes" id="UP000828390"/>
    </source>
</evidence>
<keyword evidence="1" id="KW-0175">Coiled coil</keyword>
<feature type="coiled-coil region" evidence="1">
    <location>
        <begin position="269"/>
        <end position="297"/>
    </location>
</feature>
<evidence type="ECO:0000256" key="1">
    <source>
        <dbReference type="SAM" id="Coils"/>
    </source>
</evidence>
<name>A0A9D4CGR7_DREPO</name>
<gene>
    <name evidence="3" type="ORF">DPMN_050762</name>
</gene>
<comment type="caution">
    <text evidence="3">The sequence shown here is derived from an EMBL/GenBank/DDBJ whole genome shotgun (WGS) entry which is preliminary data.</text>
</comment>
<evidence type="ECO:0008006" key="5">
    <source>
        <dbReference type="Google" id="ProtNLM"/>
    </source>
</evidence>
<feature type="compositionally biased region" description="Basic and acidic residues" evidence="2">
    <location>
        <begin position="447"/>
        <end position="462"/>
    </location>
</feature>
<sequence length="1203" mass="137497">MSDYIDIIRKPETQNWFKAAMGMNITRDCLLDIVKEITHELYHTIRKEINRKHGILKNVVCSQCYTPNVLTCDTDNKCCHYKNGRCAFHDIHKPRNCSANLCNEICKEIVCHHRFRNRSKPKSFQGPTWVNTDASKWCAEPWQIAKCYLSKDGYKDVNKEEEVDFNGIVNIMYNCEFFQTYFKDDLTQKENVCIKARDVRQAVCHSSTMSMASDDSDRAIDTLVALLQNLKQFNHQAASKAAVEKLKQLKNGTLAITTEDVETTFQHLKDNLIAQIKEALEQKRDKLVQEMVDALNENISKALETIQRKGDDVLKTVQTKEVDILETVQRKGEDVLETVQSTGDDVLETVQRKGEDVLETVQSTGDDVLETIQRKGDDVLKKIRRKENAVLNKKKNATRNSTLSEIQSWLIEQYRERCVAPVSMLDPDIDVPLERIYVPPSIKVLKRGQDDRQGGSKTDKTSTMESDVNSYKELLNRDGNPLNTIYIQGDPGCGKTTFSTKLVLDWCKAHSENGASTKERRKATNRGKASNRTGFSDLDTLRDYKFLFFVSLRDYSGSMCNVSQMVEDAIKSNRLPWDDSVWEHKCIVLTDAADEWCHPEIPFPPPCDSACNCRKDRSMPLYLKRRNITNIITARPWKLANLSKSDTLTRMFEISGVTNYETLAENVINVLAEKDGISKNDQQCKCIDFLEKIKAQSLHNLISIPAVCVQLVHQFYVGRLMEGSLCAIYIDMLDMHIAKGLQKLQIKEFDTEATCFEEITQTFGTETTEYLRGNWSLVRSASVLAFKTLTDSNKESSLVFSENTITNHMTKTKLDYLLQTGIITQKKALALPSRKNVPYMFVHKTIQEFLASLYIAMNQTDIEDILNVIQSVYCDANSIMDIGQLFIFTCGMCAPAAERMSQHIMDVITSAFESKLHSISEQVNDLVLTIHLAQQIVLDGFIERVANKQPCLQLKLSHVTFVHFENEEIKEKDALKTLIDMNISNIISLDTGFYLVQQESTYYVQEIISQSRETLSYLTHYTAGPLDLQGLKLKYLTCFANPYISNLDCTYMHVCEILLIGLLSSEHIFQSMSVTGRNIRRLKLECIEVPIDLFCSTLPNLTTLHTLILVQKTISDTQLYYLPQSIRKVVYQYVRVSAQDIKSMVEWSKSRDACVSCELCHSYLYDKDETDICQWMQQQDSIDILRCEFDDPLDISWSTILSK</sequence>
<dbReference type="PANTHER" id="PTHR46312:SF2">
    <property type="entry name" value="NUCLEOTIDE-BINDING OLIGOMERIZATION DOMAIN-CONTAINING PROTEIN 2-LIKE"/>
    <property type="match status" value="1"/>
</dbReference>
<feature type="region of interest" description="Disordered" evidence="2">
    <location>
        <begin position="446"/>
        <end position="467"/>
    </location>
</feature>
<dbReference type="InterPro" id="IPR027417">
    <property type="entry name" value="P-loop_NTPase"/>
</dbReference>
<proteinExistence type="predicted"/>
<organism evidence="3 4">
    <name type="scientific">Dreissena polymorpha</name>
    <name type="common">Zebra mussel</name>
    <name type="synonym">Mytilus polymorpha</name>
    <dbReference type="NCBI Taxonomy" id="45954"/>
    <lineage>
        <taxon>Eukaryota</taxon>
        <taxon>Metazoa</taxon>
        <taxon>Spiralia</taxon>
        <taxon>Lophotrochozoa</taxon>
        <taxon>Mollusca</taxon>
        <taxon>Bivalvia</taxon>
        <taxon>Autobranchia</taxon>
        <taxon>Heteroconchia</taxon>
        <taxon>Euheterodonta</taxon>
        <taxon>Imparidentia</taxon>
        <taxon>Neoheterodontei</taxon>
        <taxon>Myida</taxon>
        <taxon>Dreissenoidea</taxon>
        <taxon>Dreissenidae</taxon>
        <taxon>Dreissena</taxon>
    </lineage>
</organism>
<dbReference type="Gene3D" id="3.40.50.300">
    <property type="entry name" value="P-loop containing nucleotide triphosphate hydrolases"/>
    <property type="match status" value="1"/>
</dbReference>